<dbReference type="OrthoDB" id="7203912at2"/>
<gene>
    <name evidence="3" type="ORF">CRD36_07620</name>
</gene>
<proteinExistence type="predicted"/>
<dbReference type="InterPro" id="IPR038610">
    <property type="entry name" value="FliK-like_C_sf"/>
</dbReference>
<feature type="compositionally biased region" description="Polar residues" evidence="1">
    <location>
        <begin position="1"/>
        <end position="14"/>
    </location>
</feature>
<evidence type="ECO:0000256" key="1">
    <source>
        <dbReference type="SAM" id="MobiDB-lite"/>
    </source>
</evidence>
<name>A0A2G4YSF8_9PROT</name>
<dbReference type="InParanoid" id="A0A2G4YSF8"/>
<feature type="compositionally biased region" description="Basic and acidic residues" evidence="1">
    <location>
        <begin position="128"/>
        <end position="140"/>
    </location>
</feature>
<evidence type="ECO:0000313" key="3">
    <source>
        <dbReference type="EMBL" id="PHZ85265.1"/>
    </source>
</evidence>
<feature type="region of interest" description="Disordered" evidence="1">
    <location>
        <begin position="481"/>
        <end position="503"/>
    </location>
</feature>
<organism evidence="3 4">
    <name type="scientific">Paremcibacter congregatus</name>
    <dbReference type="NCBI Taxonomy" id="2043170"/>
    <lineage>
        <taxon>Bacteria</taxon>
        <taxon>Pseudomonadati</taxon>
        <taxon>Pseudomonadota</taxon>
        <taxon>Alphaproteobacteria</taxon>
        <taxon>Emcibacterales</taxon>
        <taxon>Emcibacteraceae</taxon>
        <taxon>Paremcibacter</taxon>
    </lineage>
</organism>
<sequence>MTTSFDIFTSSLPTAGSGGAKTDASSRAEKNPVAASSPDTTPPTRAPEVKESFKDHMVRESHRANQPDGTPRKTEGNSQEPRQKDQKIAAPSSETKPDKTKSANTSQENNGDGSEITKPTDASTQDPQKPRDDHAQHSPDLDGQDGINTQDKATGQTTDYSAVNIPLSETRANGAPATDPLAPSPGSDPVGPSDIPDQGDQDYTGNLFDKSSSPDKIFATETPLDIAPQVQENTGPSQDVSSEKLAEQPTGQKTLPVDEFTTKVERPAVPATTQEPASTQDNAHPTADEDTLPTEAGKVGNTTDAAEPEISAAPKTTAAAATTAPIITPEVPAGNADSKSVNAAPETSSVATAAQAATQTPLTSTAAQQIPQKEINGKGEASDTQKTGARDNTVTGTGGSQSAAASAQPSSDQSSQQNSTGENTSPAAGVGKSTTQGGADMTAPKVPFATDLTQALTPETKPLQSGTPQQHLTGLLSVQEVGQPGSLTPGHVKSAAHHPMPNSPAEQIKLAISRQASLGQNSFRLSLKPAELGQVDIKMDFQADGRMTTTITVDNEKTLNMLQKDQSGLERALNNAGFDASGNNLNFTLKKQQQDHMEKQLSQTNLDGTGETDEGVDINLANSVISQQQLKMAYSKNALDINI</sequence>
<feature type="compositionally biased region" description="Polar residues" evidence="1">
    <location>
        <begin position="146"/>
        <end position="161"/>
    </location>
</feature>
<dbReference type="Pfam" id="PF02120">
    <property type="entry name" value="Flg_hook"/>
    <property type="match status" value="1"/>
</dbReference>
<keyword evidence="4" id="KW-1185">Reference proteome</keyword>
<comment type="caution">
    <text evidence="3">The sequence shown here is derived from an EMBL/GenBank/DDBJ whole genome shotgun (WGS) entry which is preliminary data.</text>
</comment>
<feature type="compositionally biased region" description="Low complexity" evidence="1">
    <location>
        <begin position="184"/>
        <end position="196"/>
    </location>
</feature>
<feature type="compositionally biased region" description="Low complexity" evidence="1">
    <location>
        <begin position="312"/>
        <end position="329"/>
    </location>
</feature>
<feature type="domain" description="Flagellar hook-length control protein-like C-terminal" evidence="2">
    <location>
        <begin position="514"/>
        <end position="588"/>
    </location>
</feature>
<dbReference type="EMBL" id="PDEM01000016">
    <property type="protein sequence ID" value="PHZ85265.1"/>
    <property type="molecule type" value="Genomic_DNA"/>
</dbReference>
<reference evidence="3 4" key="1">
    <citation type="submission" date="2017-10" db="EMBL/GenBank/DDBJ databases">
        <title>Frigbacter circumglobatus gen. nov. sp. nov., isolated from sediment cultured in situ.</title>
        <authorList>
            <person name="Zhao Z."/>
        </authorList>
    </citation>
    <scope>NUCLEOTIDE SEQUENCE [LARGE SCALE GENOMIC DNA]</scope>
    <source>
        <strain evidence="3 4">ZYL</strain>
    </source>
</reference>
<feature type="compositionally biased region" description="Low complexity" evidence="1">
    <location>
        <begin position="347"/>
        <end position="369"/>
    </location>
</feature>
<feature type="compositionally biased region" description="Polar residues" evidence="1">
    <location>
        <begin position="271"/>
        <end position="283"/>
    </location>
</feature>
<protein>
    <recommendedName>
        <fullName evidence="2">Flagellar hook-length control protein-like C-terminal domain-containing protein</fullName>
    </recommendedName>
</protein>
<dbReference type="InterPro" id="IPR021136">
    <property type="entry name" value="Flagellar_hook_control-like_C"/>
</dbReference>
<accession>A0A2G4YSF8</accession>
<feature type="compositionally biased region" description="Polar residues" evidence="1">
    <location>
        <begin position="420"/>
        <end position="437"/>
    </location>
</feature>
<dbReference type="Gene3D" id="3.30.750.140">
    <property type="match status" value="1"/>
</dbReference>
<feature type="compositionally biased region" description="Polar residues" evidence="1">
    <location>
        <begin position="102"/>
        <end position="112"/>
    </location>
</feature>
<dbReference type="CDD" id="cd17470">
    <property type="entry name" value="T3SS_Flik_C"/>
    <property type="match status" value="1"/>
</dbReference>
<dbReference type="RefSeq" id="WP_099472154.1">
    <property type="nucleotide sequence ID" value="NZ_CP041025.1"/>
</dbReference>
<feature type="compositionally biased region" description="Polar residues" evidence="1">
    <location>
        <begin position="230"/>
        <end position="240"/>
    </location>
</feature>
<dbReference type="AlphaFoldDB" id="A0A2G4YSF8"/>
<evidence type="ECO:0000259" key="2">
    <source>
        <dbReference type="Pfam" id="PF02120"/>
    </source>
</evidence>
<evidence type="ECO:0000313" key="4">
    <source>
        <dbReference type="Proteomes" id="UP000229730"/>
    </source>
</evidence>
<feature type="compositionally biased region" description="Basic and acidic residues" evidence="1">
    <location>
        <begin position="47"/>
        <end position="87"/>
    </location>
</feature>
<feature type="region of interest" description="Disordered" evidence="1">
    <location>
        <begin position="1"/>
        <end position="444"/>
    </location>
</feature>
<feature type="compositionally biased region" description="Polar residues" evidence="1">
    <location>
        <begin position="384"/>
        <end position="395"/>
    </location>
</feature>
<dbReference type="Proteomes" id="UP000229730">
    <property type="component" value="Unassembled WGS sequence"/>
</dbReference>
<feature type="compositionally biased region" description="Low complexity" evidence="1">
    <location>
        <begin position="400"/>
        <end position="419"/>
    </location>
</feature>